<evidence type="ECO:0000259" key="2">
    <source>
        <dbReference type="Pfam" id="PF26604"/>
    </source>
</evidence>
<dbReference type="Pfam" id="PF26604">
    <property type="entry name" value="CBU_0592"/>
    <property type="match status" value="1"/>
</dbReference>
<accession>A0A1I1M3H7</accession>
<sequence length="48" mass="5285">MTASTVTIIGWLGFIFCTIAYLLLNLKTLRFDHPAYQLLNVVGGVGGW</sequence>
<keyword evidence="1" id="KW-0472">Membrane</keyword>
<dbReference type="STRING" id="623281.SAMN05421747_12510"/>
<dbReference type="AlphaFoldDB" id="A0A1I1M3H7"/>
<keyword evidence="1" id="KW-1133">Transmembrane helix</keyword>
<dbReference type="RefSeq" id="WP_170845818.1">
    <property type="nucleotide sequence ID" value="NZ_FOLL01000025.1"/>
</dbReference>
<dbReference type="Proteomes" id="UP000199577">
    <property type="component" value="Unassembled WGS sequence"/>
</dbReference>
<keyword evidence="1" id="KW-0812">Transmembrane</keyword>
<organism evidence="3 4">
    <name type="scientific">Parapedobacter composti</name>
    <dbReference type="NCBI Taxonomy" id="623281"/>
    <lineage>
        <taxon>Bacteria</taxon>
        <taxon>Pseudomonadati</taxon>
        <taxon>Bacteroidota</taxon>
        <taxon>Sphingobacteriia</taxon>
        <taxon>Sphingobacteriales</taxon>
        <taxon>Sphingobacteriaceae</taxon>
        <taxon>Parapedobacter</taxon>
    </lineage>
</organism>
<dbReference type="NCBIfam" id="NF047864">
    <property type="entry name" value="CBU_0592_membra"/>
    <property type="match status" value="1"/>
</dbReference>
<evidence type="ECO:0000256" key="1">
    <source>
        <dbReference type="SAM" id="Phobius"/>
    </source>
</evidence>
<feature type="transmembrane region" description="Helical" evidence="1">
    <location>
        <begin position="6"/>
        <end position="24"/>
    </location>
</feature>
<reference evidence="3 4" key="1">
    <citation type="submission" date="2016-10" db="EMBL/GenBank/DDBJ databases">
        <authorList>
            <person name="de Groot N.N."/>
        </authorList>
    </citation>
    <scope>NUCLEOTIDE SEQUENCE [LARGE SCALE GENOMIC DNA]</scope>
    <source>
        <strain evidence="3 4">DSM 22900</strain>
    </source>
</reference>
<proteinExistence type="predicted"/>
<gene>
    <name evidence="3" type="ORF">SAMN05421747_12510</name>
</gene>
<evidence type="ECO:0000313" key="4">
    <source>
        <dbReference type="Proteomes" id="UP000199577"/>
    </source>
</evidence>
<keyword evidence="4" id="KW-1185">Reference proteome</keyword>
<dbReference type="EMBL" id="FOLL01000025">
    <property type="protein sequence ID" value="SFC77758.1"/>
    <property type="molecule type" value="Genomic_DNA"/>
</dbReference>
<dbReference type="InterPro" id="IPR058058">
    <property type="entry name" value="CBU_0592-like"/>
</dbReference>
<name>A0A1I1M3H7_9SPHI</name>
<feature type="domain" description="CBU-0592-like" evidence="2">
    <location>
        <begin position="7"/>
        <end position="45"/>
    </location>
</feature>
<evidence type="ECO:0000313" key="3">
    <source>
        <dbReference type="EMBL" id="SFC77758.1"/>
    </source>
</evidence>
<protein>
    <recommendedName>
        <fullName evidence="2">CBU-0592-like domain-containing protein</fullName>
    </recommendedName>
</protein>